<evidence type="ECO:0000256" key="2">
    <source>
        <dbReference type="SAM" id="Phobius"/>
    </source>
</evidence>
<evidence type="ECO:0000313" key="3">
    <source>
        <dbReference type="EMBL" id="MBP2371380.1"/>
    </source>
</evidence>
<dbReference type="EMBL" id="JAGINU010000002">
    <property type="protein sequence ID" value="MBP2371380.1"/>
    <property type="molecule type" value="Genomic_DNA"/>
</dbReference>
<evidence type="ECO:0000313" key="4">
    <source>
        <dbReference type="Proteomes" id="UP001519295"/>
    </source>
</evidence>
<evidence type="ECO:0000256" key="1">
    <source>
        <dbReference type="SAM" id="MobiDB-lite"/>
    </source>
</evidence>
<dbReference type="Proteomes" id="UP001519295">
    <property type="component" value="Unassembled WGS sequence"/>
</dbReference>
<keyword evidence="4" id="KW-1185">Reference proteome</keyword>
<evidence type="ECO:0008006" key="5">
    <source>
        <dbReference type="Google" id="ProtNLM"/>
    </source>
</evidence>
<gene>
    <name evidence="3" type="ORF">JOF36_007153</name>
</gene>
<reference evidence="3 4" key="1">
    <citation type="submission" date="2021-03" db="EMBL/GenBank/DDBJ databases">
        <title>Sequencing the genomes of 1000 actinobacteria strains.</title>
        <authorList>
            <person name="Klenk H.-P."/>
        </authorList>
    </citation>
    <scope>NUCLEOTIDE SEQUENCE [LARGE SCALE GENOMIC DNA]</scope>
    <source>
        <strain evidence="3 4">DSM 45256</strain>
    </source>
</reference>
<comment type="caution">
    <text evidence="3">The sequence shown here is derived from an EMBL/GenBank/DDBJ whole genome shotgun (WGS) entry which is preliminary data.</text>
</comment>
<keyword evidence="2" id="KW-0472">Membrane</keyword>
<keyword evidence="2" id="KW-1133">Transmembrane helix</keyword>
<feature type="compositionally biased region" description="Polar residues" evidence="1">
    <location>
        <begin position="53"/>
        <end position="62"/>
    </location>
</feature>
<organism evidence="3 4">
    <name type="scientific">Pseudonocardia parietis</name>
    <dbReference type="NCBI Taxonomy" id="570936"/>
    <lineage>
        <taxon>Bacteria</taxon>
        <taxon>Bacillati</taxon>
        <taxon>Actinomycetota</taxon>
        <taxon>Actinomycetes</taxon>
        <taxon>Pseudonocardiales</taxon>
        <taxon>Pseudonocardiaceae</taxon>
        <taxon>Pseudonocardia</taxon>
    </lineage>
</organism>
<proteinExistence type="predicted"/>
<protein>
    <recommendedName>
        <fullName evidence="5">Pentapeptide repeat protein</fullName>
    </recommendedName>
</protein>
<name>A0ABS4W5E3_9PSEU</name>
<feature type="transmembrane region" description="Helical" evidence="2">
    <location>
        <begin position="16"/>
        <end position="36"/>
    </location>
</feature>
<dbReference type="RefSeq" id="WP_210036567.1">
    <property type="nucleotide sequence ID" value="NZ_JAGINU010000002.1"/>
</dbReference>
<keyword evidence="2" id="KW-0812">Transmembrane</keyword>
<sequence>MSGVAAAADLHSAGAWLFPAIAATAVVIVVAGFVALRPRVGSGSPLESPAQGGDTTALNPGSPTGVDQCAARLTDEDLVTAFAALDELSAIAQRDRASSAAVIAVWCEHLRAAPIGRDERVARAVQQRLCAHLKRVARRRQRRSTLHVDLSDTQLHDLDLDGIVVGGLSVARARLAGTTRLALRSWGGLDASEAYFGGDLLAADVGVEGQLSLRGALIEGVLDLQGAAVFGELDMSGSEVAQRTNLRDLVGGGLRLQSTGGAALFAGAVDLSRTIADPVDLAGDEFTGGLTIKPPGAERSTVLFGDEEDLAEQVREALEAPLRV</sequence>
<accession>A0ABS4W5E3</accession>
<feature type="region of interest" description="Disordered" evidence="1">
    <location>
        <begin position="43"/>
        <end position="66"/>
    </location>
</feature>